<keyword evidence="2" id="KW-0614">Plasmid</keyword>
<dbReference type="HOGENOM" id="CLU_151310_0_0_4"/>
<dbReference type="GeneID" id="96991109"/>
<keyword evidence="3" id="KW-1185">Reference proteome</keyword>
<dbReference type="NCBIfam" id="NF045614">
    <property type="entry name" value="efflu_CzcI_Cupr"/>
    <property type="match status" value="1"/>
</dbReference>
<keyword evidence="1" id="KW-0732">Signal</keyword>
<feature type="chain" id="PRO_5002775148" evidence="1">
    <location>
        <begin position="21"/>
        <end position="118"/>
    </location>
</feature>
<dbReference type="InterPro" id="IPR055013">
    <property type="entry name" value="CzcI"/>
</dbReference>
<dbReference type="Proteomes" id="UP000001692">
    <property type="component" value="Plasmid pRALTA"/>
</dbReference>
<organism evidence="2 3">
    <name type="scientific">Cupriavidus taiwanensis (strain DSM 17343 / BCRC 17206 / CCUG 44338 / CIP 107171 / LMG 19424 / R1)</name>
    <name type="common">Ralstonia taiwanensis (strain LMG 19424)</name>
    <dbReference type="NCBI Taxonomy" id="977880"/>
    <lineage>
        <taxon>Bacteria</taxon>
        <taxon>Pseudomonadati</taxon>
        <taxon>Pseudomonadota</taxon>
        <taxon>Betaproteobacteria</taxon>
        <taxon>Burkholderiales</taxon>
        <taxon>Burkholderiaceae</taxon>
        <taxon>Cupriavidus</taxon>
    </lineage>
</organism>
<evidence type="ECO:0000313" key="3">
    <source>
        <dbReference type="Proteomes" id="UP000001692"/>
    </source>
</evidence>
<evidence type="ECO:0000256" key="1">
    <source>
        <dbReference type="SAM" id="SignalP"/>
    </source>
</evidence>
<dbReference type="KEGG" id="cti:pRALTA_CDS529926R"/>
<dbReference type="eggNOG" id="ENOG5033IDC">
    <property type="taxonomic scope" value="Bacteria"/>
</dbReference>
<gene>
    <name evidence="2" type="primary">czcI2</name>
    <name evidence="2" type="ORF">pRALTA_CDS529926R</name>
</gene>
<accession>B2AJK5</accession>
<dbReference type="RefSeq" id="WP_012354842.1">
    <property type="nucleotide sequence ID" value="NC_010529.1"/>
</dbReference>
<feature type="signal peptide" evidence="1">
    <location>
        <begin position="1"/>
        <end position="20"/>
    </location>
</feature>
<sequence length="118" mass="13330">MRRLFLIFLMLVLPFQFAWAGAAAYCQHEATVPGIWHFGHHEHQHQGQSDLEQVEKQNKTGIHSDCGVCHMASVPFAWAANPGLESLQRVEMAPVVVQAHFTSHNARAPDRPQWPRLA</sequence>
<name>B2AJK5_CUPTR</name>
<evidence type="ECO:0000313" key="2">
    <source>
        <dbReference type="EMBL" id="CAP64258.1"/>
    </source>
</evidence>
<proteinExistence type="predicted"/>
<protein>
    <submittedName>
        <fullName evidence="2">Cadmium resistance factor</fullName>
    </submittedName>
</protein>
<dbReference type="BioCyc" id="CTAI977880:RALTA_RS28680-MONOMER"/>
<reference evidence="2 3" key="1">
    <citation type="journal article" date="2008" name="Genome Res.">
        <title>Genome sequence of the beta-rhizobium Cupriavidus taiwanensis and comparative genomics of rhizobia.</title>
        <authorList>
            <person name="Amadou C."/>
            <person name="Pascal G."/>
            <person name="Mangenot S."/>
            <person name="Glew M."/>
            <person name="Bontemps C."/>
            <person name="Capela D."/>
            <person name="Carrere S."/>
            <person name="Cruveiller S."/>
            <person name="Dossat C."/>
            <person name="Lajus A."/>
            <person name="Marchetti M."/>
            <person name="Poinsot V."/>
            <person name="Rouy Z."/>
            <person name="Servin B."/>
            <person name="Saad M."/>
            <person name="Schenowitz C."/>
            <person name="Barbe V."/>
            <person name="Batut J."/>
            <person name="Medigue C."/>
            <person name="Masson-Boivin C."/>
        </authorList>
    </citation>
    <scope>NUCLEOTIDE SEQUENCE [LARGE SCALE GENOMIC DNA]</scope>
    <source>
        <strain evidence="3">DSM 17343 / BCRC 17206 / CCUG 44338 / CIP 107171 / LMG 19424 / R1</strain>
    </source>
</reference>
<dbReference type="EMBL" id="CU633751">
    <property type="protein sequence ID" value="CAP64258.1"/>
    <property type="molecule type" value="Genomic_DNA"/>
</dbReference>
<dbReference type="AlphaFoldDB" id="B2AJK5"/>
<dbReference type="GO" id="GO:0046686">
    <property type="term" value="P:response to cadmium ion"/>
    <property type="evidence" value="ECO:0007669"/>
    <property type="project" value="InterPro"/>
</dbReference>
<geneLocation type="plasmid" evidence="2 3">
    <name>pRALTA</name>
</geneLocation>